<evidence type="ECO:0000256" key="1">
    <source>
        <dbReference type="ARBA" id="ARBA00008575"/>
    </source>
</evidence>
<dbReference type="SMART" id="SM00382">
    <property type="entry name" value="AAA"/>
    <property type="match status" value="1"/>
</dbReference>
<dbReference type="Gene3D" id="3.40.50.300">
    <property type="entry name" value="P-loop containing nucleotide triphosphate hydrolases"/>
    <property type="match status" value="1"/>
</dbReference>
<dbReference type="InterPro" id="IPR017871">
    <property type="entry name" value="ABC_transporter-like_CS"/>
</dbReference>
<evidence type="ECO:0000259" key="10">
    <source>
        <dbReference type="PROSITE" id="PS50893"/>
    </source>
</evidence>
<dbReference type="Pfam" id="PF00005">
    <property type="entry name" value="ABC_tran"/>
    <property type="match status" value="1"/>
</dbReference>
<feature type="domain" description="ABC transmembrane type-1" evidence="11">
    <location>
        <begin position="125"/>
        <end position="408"/>
    </location>
</feature>
<keyword evidence="13" id="KW-1185">Reference proteome</keyword>
<evidence type="ECO:0000259" key="11">
    <source>
        <dbReference type="PROSITE" id="PS50929"/>
    </source>
</evidence>
<keyword evidence="3 9" id="KW-0812">Transmembrane</keyword>
<keyword evidence="6 9" id="KW-1133">Transmembrane helix</keyword>
<dbReference type="InterPro" id="IPR003593">
    <property type="entry name" value="AAA+_ATPase"/>
</dbReference>
<evidence type="ECO:0000256" key="3">
    <source>
        <dbReference type="ARBA" id="ARBA00022692"/>
    </source>
</evidence>
<evidence type="ECO:0000313" key="12">
    <source>
        <dbReference type="EMBL" id="KAK7271376.1"/>
    </source>
</evidence>
<evidence type="ECO:0000256" key="9">
    <source>
        <dbReference type="SAM" id="Phobius"/>
    </source>
</evidence>
<gene>
    <name evidence="12" type="ORF">RJT34_27212</name>
</gene>
<dbReference type="GO" id="GO:0140359">
    <property type="term" value="F:ABC-type transporter activity"/>
    <property type="evidence" value="ECO:0007669"/>
    <property type="project" value="InterPro"/>
</dbReference>
<keyword evidence="5" id="KW-0067">ATP-binding</keyword>
<evidence type="ECO:0000256" key="2">
    <source>
        <dbReference type="ARBA" id="ARBA00022448"/>
    </source>
</evidence>
<dbReference type="CDD" id="cd03223">
    <property type="entry name" value="ABCD_peroxisomal_ALDP"/>
    <property type="match status" value="1"/>
</dbReference>
<evidence type="ECO:0008006" key="14">
    <source>
        <dbReference type="Google" id="ProtNLM"/>
    </source>
</evidence>
<accession>A0AAN9IG78</accession>
<dbReference type="EMBL" id="JAYKXN010000007">
    <property type="protein sequence ID" value="KAK7271376.1"/>
    <property type="molecule type" value="Genomic_DNA"/>
</dbReference>
<dbReference type="SUPFAM" id="SSF90123">
    <property type="entry name" value="ABC transporter transmembrane region"/>
    <property type="match status" value="1"/>
</dbReference>
<dbReference type="GO" id="GO:0016020">
    <property type="term" value="C:membrane"/>
    <property type="evidence" value="ECO:0007669"/>
    <property type="project" value="InterPro"/>
</dbReference>
<dbReference type="Proteomes" id="UP001359559">
    <property type="component" value="Unassembled WGS sequence"/>
</dbReference>
<feature type="transmembrane region" description="Helical" evidence="9">
    <location>
        <begin position="124"/>
        <end position="144"/>
    </location>
</feature>
<protein>
    <recommendedName>
        <fullName evidence="14">ABC transporter D family member 2, chloroplastic</fullName>
    </recommendedName>
</protein>
<dbReference type="PANTHER" id="PTHR11384">
    <property type="entry name" value="ATP-BINDING CASSETTE, SUB-FAMILY D MEMBER"/>
    <property type="match status" value="1"/>
</dbReference>
<comment type="similarity">
    <text evidence="1">Belongs to the ABC transporter superfamily. ABCD family. Peroxisomal fatty acyl CoA transporter (TC 3.A.1.203) subfamily.</text>
</comment>
<name>A0AAN9IG78_CLITE</name>
<dbReference type="InterPro" id="IPR050835">
    <property type="entry name" value="ABC_transporter_sub-D"/>
</dbReference>
<dbReference type="SUPFAM" id="SSF52540">
    <property type="entry name" value="P-loop containing nucleoside triphosphate hydrolases"/>
    <property type="match status" value="1"/>
</dbReference>
<dbReference type="GO" id="GO:0005524">
    <property type="term" value="F:ATP binding"/>
    <property type="evidence" value="ECO:0007669"/>
    <property type="project" value="UniProtKB-KW"/>
</dbReference>
<dbReference type="Pfam" id="PF06472">
    <property type="entry name" value="ABC_membrane_2"/>
    <property type="match status" value="1"/>
</dbReference>
<dbReference type="InterPro" id="IPR003439">
    <property type="entry name" value="ABC_transporter-like_ATP-bd"/>
</dbReference>
<feature type="region of interest" description="Disordered" evidence="8">
    <location>
        <begin position="63"/>
        <end position="86"/>
    </location>
</feature>
<evidence type="ECO:0000256" key="5">
    <source>
        <dbReference type="ARBA" id="ARBA00022840"/>
    </source>
</evidence>
<dbReference type="InterPro" id="IPR027417">
    <property type="entry name" value="P-loop_NTPase"/>
</dbReference>
<evidence type="ECO:0000256" key="6">
    <source>
        <dbReference type="ARBA" id="ARBA00022989"/>
    </source>
</evidence>
<dbReference type="AlphaFoldDB" id="A0AAN9IG78"/>
<dbReference type="PANTHER" id="PTHR11384:SF59">
    <property type="entry name" value="LYSOSOMAL COBALAMIN TRANSPORTER ABCD4"/>
    <property type="match status" value="1"/>
</dbReference>
<proteinExistence type="inferred from homology"/>
<evidence type="ECO:0000313" key="13">
    <source>
        <dbReference type="Proteomes" id="UP001359559"/>
    </source>
</evidence>
<evidence type="ECO:0000256" key="4">
    <source>
        <dbReference type="ARBA" id="ARBA00022741"/>
    </source>
</evidence>
<dbReference type="InterPro" id="IPR011527">
    <property type="entry name" value="ABC1_TM_dom"/>
</dbReference>
<keyword evidence="7 9" id="KW-0472">Membrane</keyword>
<organism evidence="12 13">
    <name type="scientific">Clitoria ternatea</name>
    <name type="common">Butterfly pea</name>
    <dbReference type="NCBI Taxonomy" id="43366"/>
    <lineage>
        <taxon>Eukaryota</taxon>
        <taxon>Viridiplantae</taxon>
        <taxon>Streptophyta</taxon>
        <taxon>Embryophyta</taxon>
        <taxon>Tracheophyta</taxon>
        <taxon>Spermatophyta</taxon>
        <taxon>Magnoliopsida</taxon>
        <taxon>eudicotyledons</taxon>
        <taxon>Gunneridae</taxon>
        <taxon>Pentapetalae</taxon>
        <taxon>rosids</taxon>
        <taxon>fabids</taxon>
        <taxon>Fabales</taxon>
        <taxon>Fabaceae</taxon>
        <taxon>Papilionoideae</taxon>
        <taxon>50 kb inversion clade</taxon>
        <taxon>NPAAA clade</taxon>
        <taxon>indigoferoid/millettioid clade</taxon>
        <taxon>Phaseoleae</taxon>
        <taxon>Clitoria</taxon>
    </lineage>
</organism>
<dbReference type="PROSITE" id="PS50929">
    <property type="entry name" value="ABC_TM1F"/>
    <property type="match status" value="1"/>
</dbReference>
<reference evidence="12 13" key="1">
    <citation type="submission" date="2024-01" db="EMBL/GenBank/DDBJ databases">
        <title>The genomes of 5 underutilized Papilionoideae crops provide insights into root nodulation and disease resistance.</title>
        <authorList>
            <person name="Yuan L."/>
        </authorList>
    </citation>
    <scope>NUCLEOTIDE SEQUENCE [LARGE SCALE GENOMIC DNA]</scope>
    <source>
        <strain evidence="12">LY-2023</strain>
        <tissue evidence="12">Leaf</tissue>
    </source>
</reference>
<dbReference type="Gene3D" id="1.20.1560.10">
    <property type="entry name" value="ABC transporter type 1, transmembrane domain"/>
    <property type="match status" value="1"/>
</dbReference>
<sequence>MILQAQQAHPFFIFSSSNPPLYHHVQFHVGFGVVTSFSQVPLKPICKRRPCYRRRSWSKCFSSSATAQSPLPPDPDKQQGEEGDGDLVAAQGESPDLKTLFRRFWKVAAPYWTSDDKVQARLQLAGVFALTLATTGISVGFSFLGRDFFNALANKDQEQFTKQLLYYLGGFAGGIPFFVLRDYARETLSLRWRSWMTSYYMDRYLKNQTFYRIQSQSIIDNPDQRIVDDLSSFTGTSLAFSLTLFNAAVDLISFSNILYGIYPPLFIVLLVYSLGGTAISVFLGRGLVTLNFLQEKKEADFRYGLVRVRENAESIAFYGGEQSEIQLLLQRFKSAFENLTQLLIASRNLEFFTNGYRYVIQVLPAAVVAPMYFSGKIEFGVINQSVSAFNHILGDFSLIVYQFQAISAFSAVINRLGEFDDVLDRSNSKSLSDTLEDIHITYKDFCSSSALESNGSTSPGKYATLVEIKNLILKTPSESTLIRDLSLTIKEKDNILVMGPSGSGKTSLLRAMAGLWKSGSGNITYYVKGREYSEQSISSDVNTPSIHNAHDSYEENEKSISRKSKIFFLPQRPYMVLGTLRQQLLYPTWADDVVPMSDSTDKKDVLPFLTNMSNSDNMNDKPLKPTTDELIKVLEDVRLGYLLARFSLDSTHEWSSVLSLGEQQRLAFGRLLLSKPQLALLDESTSALDEANEVHLYRKIGEAGITYVSIGHRSTLYDYHNRLLSISTYDSNNEQINWCIETTRPESSLKFTNL</sequence>
<feature type="domain" description="ABC transporter" evidence="10">
    <location>
        <begin position="466"/>
        <end position="754"/>
    </location>
</feature>
<dbReference type="InterPro" id="IPR036640">
    <property type="entry name" value="ABC1_TM_sf"/>
</dbReference>
<dbReference type="PROSITE" id="PS50893">
    <property type="entry name" value="ABC_TRANSPORTER_2"/>
    <property type="match status" value="1"/>
</dbReference>
<feature type="transmembrane region" description="Helical" evidence="9">
    <location>
        <begin position="164"/>
        <end position="184"/>
    </location>
</feature>
<keyword evidence="4" id="KW-0547">Nucleotide-binding</keyword>
<evidence type="ECO:0000256" key="7">
    <source>
        <dbReference type="ARBA" id="ARBA00023136"/>
    </source>
</evidence>
<feature type="transmembrane region" description="Helical" evidence="9">
    <location>
        <begin position="238"/>
        <end position="259"/>
    </location>
</feature>
<dbReference type="PROSITE" id="PS00211">
    <property type="entry name" value="ABC_TRANSPORTER_1"/>
    <property type="match status" value="1"/>
</dbReference>
<dbReference type="GO" id="GO:0016887">
    <property type="term" value="F:ATP hydrolysis activity"/>
    <property type="evidence" value="ECO:0007669"/>
    <property type="project" value="InterPro"/>
</dbReference>
<keyword evidence="2" id="KW-0813">Transport</keyword>
<evidence type="ECO:0000256" key="8">
    <source>
        <dbReference type="SAM" id="MobiDB-lite"/>
    </source>
</evidence>
<comment type="caution">
    <text evidence="12">The sequence shown here is derived from an EMBL/GenBank/DDBJ whole genome shotgun (WGS) entry which is preliminary data.</text>
</comment>
<feature type="transmembrane region" description="Helical" evidence="9">
    <location>
        <begin position="265"/>
        <end position="288"/>
    </location>
</feature>